<proteinExistence type="predicted"/>
<accession>A0A5E7ASK0</accession>
<sequence length="56" mass="6080">MTAFLKSLMGKNDLVSKVLKRHSSKKAVSAFARGLSTESAATINARFARAKRVATR</sequence>
<dbReference type="AlphaFoldDB" id="A0A5E7ASK0"/>
<protein>
    <submittedName>
        <fullName evidence="1">Uncharacterized protein</fullName>
    </submittedName>
</protein>
<evidence type="ECO:0000313" key="1">
    <source>
        <dbReference type="EMBL" id="VVN81579.1"/>
    </source>
</evidence>
<evidence type="ECO:0000313" key="2">
    <source>
        <dbReference type="Proteomes" id="UP000381093"/>
    </source>
</evidence>
<reference evidence="1 2" key="1">
    <citation type="submission" date="2019-09" db="EMBL/GenBank/DDBJ databases">
        <authorList>
            <person name="Chandra G."/>
            <person name="Truman W A."/>
        </authorList>
    </citation>
    <scope>NUCLEOTIDE SEQUENCE [LARGE SCALE GENOMIC DNA]</scope>
    <source>
        <strain evidence="1">PS710</strain>
    </source>
</reference>
<gene>
    <name evidence="1" type="ORF">PS710_01162</name>
</gene>
<name>A0A5E7ASK0_PSEFL</name>
<dbReference type="Proteomes" id="UP000381093">
    <property type="component" value="Unassembled WGS sequence"/>
</dbReference>
<dbReference type="EMBL" id="CABVHW010000002">
    <property type="protein sequence ID" value="VVN81579.1"/>
    <property type="molecule type" value="Genomic_DNA"/>
</dbReference>
<organism evidence="1 2">
    <name type="scientific">Pseudomonas fluorescens</name>
    <dbReference type="NCBI Taxonomy" id="294"/>
    <lineage>
        <taxon>Bacteria</taxon>
        <taxon>Pseudomonadati</taxon>
        <taxon>Pseudomonadota</taxon>
        <taxon>Gammaproteobacteria</taxon>
        <taxon>Pseudomonadales</taxon>
        <taxon>Pseudomonadaceae</taxon>
        <taxon>Pseudomonas</taxon>
    </lineage>
</organism>